<sequence length="207" mass="22725">MAMTGDEIRDIYGRCAAARQRLQEMAVRVTPREKVLEQMKRLGLSMDAEMGQVSEEELAYAFDLAIYTAPPGRSRAIDRVARQHARLPGEGALVLNALTHSWLSIFRVLDRHPEEGLIAEDALLGGEVWLVDQNIAETAPPGTIFASRIGRVWGFCISCGVVATLDEDRLAGVRGVLERGGVAAEELVADTRFATMMWQDGLGFRIG</sequence>
<organism evidence="1 2">
    <name type="scientific">Roseicella aerolata</name>
    <dbReference type="NCBI Taxonomy" id="2883479"/>
    <lineage>
        <taxon>Bacteria</taxon>
        <taxon>Pseudomonadati</taxon>
        <taxon>Pseudomonadota</taxon>
        <taxon>Alphaproteobacteria</taxon>
        <taxon>Acetobacterales</taxon>
        <taxon>Roseomonadaceae</taxon>
        <taxon>Roseicella</taxon>
    </lineage>
</organism>
<reference evidence="1" key="1">
    <citation type="submission" date="2021-10" db="EMBL/GenBank/DDBJ databases">
        <title>Roseicella aerolatum sp. nov., isolated from aerosols of e-waste dismantling site.</title>
        <authorList>
            <person name="Qin T."/>
        </authorList>
    </citation>
    <scope>NUCLEOTIDE SEQUENCE</scope>
    <source>
        <strain evidence="1">GB24</strain>
    </source>
</reference>
<dbReference type="AlphaFoldDB" id="A0A9X1IGM2"/>
<comment type="caution">
    <text evidence="1">The sequence shown here is derived from an EMBL/GenBank/DDBJ whole genome shotgun (WGS) entry which is preliminary data.</text>
</comment>
<proteinExistence type="predicted"/>
<evidence type="ECO:0000313" key="1">
    <source>
        <dbReference type="EMBL" id="MCB4823338.1"/>
    </source>
</evidence>
<name>A0A9X1IGM2_9PROT</name>
<evidence type="ECO:0000313" key="2">
    <source>
        <dbReference type="Proteomes" id="UP001139311"/>
    </source>
</evidence>
<keyword evidence="2" id="KW-1185">Reference proteome</keyword>
<accession>A0A9X1IGM2</accession>
<dbReference type="EMBL" id="JAJAQI010000025">
    <property type="protein sequence ID" value="MCB4823338.1"/>
    <property type="molecule type" value="Genomic_DNA"/>
</dbReference>
<protein>
    <submittedName>
        <fullName evidence="1">Uncharacterized protein</fullName>
    </submittedName>
</protein>
<dbReference type="InterPro" id="IPR058292">
    <property type="entry name" value="DUF7986"/>
</dbReference>
<dbReference type="RefSeq" id="WP_226609927.1">
    <property type="nucleotide sequence ID" value="NZ_JAJAQI010000025.1"/>
</dbReference>
<dbReference type="Pfam" id="PF25948">
    <property type="entry name" value="DUF7986"/>
    <property type="match status" value="1"/>
</dbReference>
<gene>
    <name evidence="1" type="ORF">LHA35_16520</name>
</gene>
<dbReference type="Proteomes" id="UP001139311">
    <property type="component" value="Unassembled WGS sequence"/>
</dbReference>